<dbReference type="InterPro" id="IPR001878">
    <property type="entry name" value="Znf_CCHC"/>
</dbReference>
<dbReference type="EMBL" id="AP019304">
    <property type="protein sequence ID" value="BBH10116.1"/>
    <property type="molecule type" value="Genomic_DNA"/>
</dbReference>
<dbReference type="PROSITE" id="PS50181">
    <property type="entry name" value="FBOX"/>
    <property type="match status" value="1"/>
</dbReference>
<proteinExistence type="predicted"/>
<evidence type="ECO:0000256" key="1">
    <source>
        <dbReference type="PROSITE-ProRule" id="PRU00047"/>
    </source>
</evidence>
<dbReference type="InterPro" id="IPR036047">
    <property type="entry name" value="F-box-like_dom_sf"/>
</dbReference>
<dbReference type="PANTHER" id="PTHR47592">
    <property type="entry name" value="PBF68 PROTEIN"/>
    <property type="match status" value="1"/>
</dbReference>
<dbReference type="AlphaFoldDB" id="A0A4Y1S2C0"/>
<dbReference type="CDD" id="cd22157">
    <property type="entry name" value="F-box_AtFBW1-like"/>
    <property type="match status" value="1"/>
</dbReference>
<keyword evidence="1" id="KW-0862">Zinc</keyword>
<feature type="region of interest" description="Disordered" evidence="2">
    <location>
        <begin position="420"/>
        <end position="458"/>
    </location>
</feature>
<dbReference type="SMART" id="SM00256">
    <property type="entry name" value="FBOX"/>
    <property type="match status" value="1"/>
</dbReference>
<dbReference type="InterPro" id="IPR054722">
    <property type="entry name" value="PolX-like_BBD"/>
</dbReference>
<dbReference type="PANTHER" id="PTHR47592:SF27">
    <property type="entry name" value="OS08G0421700 PROTEIN"/>
    <property type="match status" value="1"/>
</dbReference>
<organism evidence="5">
    <name type="scientific">Prunus dulcis</name>
    <name type="common">Almond</name>
    <name type="synonym">Amygdalus dulcis</name>
    <dbReference type="NCBI Taxonomy" id="3755"/>
    <lineage>
        <taxon>Eukaryota</taxon>
        <taxon>Viridiplantae</taxon>
        <taxon>Streptophyta</taxon>
        <taxon>Embryophyta</taxon>
        <taxon>Tracheophyta</taxon>
        <taxon>Spermatophyta</taxon>
        <taxon>Magnoliopsida</taxon>
        <taxon>eudicotyledons</taxon>
        <taxon>Gunneridae</taxon>
        <taxon>Pentapetalae</taxon>
        <taxon>rosids</taxon>
        <taxon>fabids</taxon>
        <taxon>Rosales</taxon>
        <taxon>Rosaceae</taxon>
        <taxon>Amygdaloideae</taxon>
        <taxon>Amygdaleae</taxon>
        <taxon>Prunus</taxon>
    </lineage>
</organism>
<evidence type="ECO:0000313" key="5">
    <source>
        <dbReference type="EMBL" id="BBH10116.1"/>
    </source>
</evidence>
<dbReference type="GO" id="GO:0008270">
    <property type="term" value="F:zinc ion binding"/>
    <property type="evidence" value="ECO:0007669"/>
    <property type="project" value="UniProtKB-KW"/>
</dbReference>
<feature type="domain" description="CCHC-type" evidence="3">
    <location>
        <begin position="465"/>
        <end position="480"/>
    </location>
</feature>
<evidence type="ECO:0008006" key="6">
    <source>
        <dbReference type="Google" id="ProtNLM"/>
    </source>
</evidence>
<evidence type="ECO:0000256" key="2">
    <source>
        <dbReference type="SAM" id="MobiDB-lite"/>
    </source>
</evidence>
<feature type="domain" description="F-box" evidence="4">
    <location>
        <begin position="1"/>
        <end position="43"/>
    </location>
</feature>
<dbReference type="Pfam" id="PF00646">
    <property type="entry name" value="F-box"/>
    <property type="match status" value="1"/>
</dbReference>
<dbReference type="Pfam" id="PF13976">
    <property type="entry name" value="gag_pre-integrs"/>
    <property type="match status" value="1"/>
</dbReference>
<dbReference type="InterPro" id="IPR025724">
    <property type="entry name" value="GAG-pre-integrase_dom"/>
</dbReference>
<evidence type="ECO:0000259" key="4">
    <source>
        <dbReference type="PROSITE" id="PS50181"/>
    </source>
</evidence>
<protein>
    <recommendedName>
        <fullName evidence="6">F-box domain-containing protein</fullName>
    </recommendedName>
</protein>
<dbReference type="Gene3D" id="4.10.60.10">
    <property type="entry name" value="Zinc finger, CCHC-type"/>
    <property type="match status" value="1"/>
</dbReference>
<dbReference type="SUPFAM" id="SSF57756">
    <property type="entry name" value="Retrovirus zinc finger-like domains"/>
    <property type="match status" value="1"/>
</dbReference>
<dbReference type="SUPFAM" id="SSF81383">
    <property type="entry name" value="F-box domain"/>
    <property type="match status" value="1"/>
</dbReference>
<dbReference type="InterPro" id="IPR036875">
    <property type="entry name" value="Znf_CCHC_sf"/>
</dbReference>
<keyword evidence="1" id="KW-0479">Metal-binding</keyword>
<evidence type="ECO:0000259" key="3">
    <source>
        <dbReference type="PROSITE" id="PS50158"/>
    </source>
</evidence>
<dbReference type="GO" id="GO:0003676">
    <property type="term" value="F:nucleic acid binding"/>
    <property type="evidence" value="ECO:0007669"/>
    <property type="project" value="InterPro"/>
</dbReference>
<dbReference type="Gene3D" id="1.20.1280.50">
    <property type="match status" value="1"/>
</dbReference>
<dbReference type="PROSITE" id="PS50158">
    <property type="entry name" value="ZF_CCHC"/>
    <property type="match status" value="1"/>
</dbReference>
<reference evidence="5" key="1">
    <citation type="journal article" date="2019" name="Science">
        <title>Mutation of a bHLH transcription factor allowed almond domestication.</title>
        <authorList>
            <person name="Sanchez-Perez R."/>
            <person name="Pavan S."/>
            <person name="Mazzeo R."/>
            <person name="Moldovan C."/>
            <person name="Aiese Cigliano R."/>
            <person name="Del Cueto J."/>
            <person name="Ricciardi F."/>
            <person name="Lotti C."/>
            <person name="Ricciardi L."/>
            <person name="Dicenta F."/>
            <person name="Lopez-Marques R.L."/>
            <person name="Lindberg Moller B."/>
        </authorList>
    </citation>
    <scope>NUCLEOTIDE SEQUENCE</scope>
</reference>
<dbReference type="Pfam" id="PF14223">
    <property type="entry name" value="Retrotran_gag_2"/>
    <property type="match status" value="1"/>
</dbReference>
<gene>
    <name evidence="5" type="ORF">Prudu_022805</name>
</gene>
<accession>A0A4Y1S2C0</accession>
<name>A0A4Y1S2C0_PRUDU</name>
<feature type="compositionally biased region" description="Basic residues" evidence="2">
    <location>
        <begin position="445"/>
        <end position="458"/>
    </location>
</feature>
<keyword evidence="1" id="KW-0863">Zinc-finger</keyword>
<dbReference type="InterPro" id="IPR001810">
    <property type="entry name" value="F-box_dom"/>
</dbReference>
<dbReference type="Pfam" id="PF22936">
    <property type="entry name" value="Pol_BBD"/>
    <property type="match status" value="1"/>
</dbReference>
<sequence>MKVPEEIVYEILLRLPVKSLLPFTTVCKSWNCMIKSSTFIHTHLESNHRNNDVQLLLHHPEFDLYSLYRDDDNKDDSRACASSSTFIEYITNLDNPYAFYAERTGTKTWESEFVGTCNGLAANDYKVLRRVPCFQGGPLVSCQYEIWSLAKGSWKTLINTANDRHQERDIGNRWLTLPHNKWYQSSSFRLGFVGVKNLLVLQYCEQYQADLMAGEKVEILKEKESTSSSSAPTSNRHPIASTRLEVDKFNGSNNFGMWQCEVMDVLYQQELDMVLEDKPEDIDDKQWTRINLHACATIRSFLDKELKYPYMKETSAKKLWMKLEEKYMTKSAENRLFLKKRLFRFQYRSGISMHEHLNDYNKILADLANLDVIIPDEDKALCLLNSLPDDYDHLTTTLLYGKSEVKLDEVSAALVNHECRKKEQKTQNSQTEALVARGRTEERKSGKRGKSRSKSRGKFPAKDECAFCRQKGHWKKDCPKLKNKEKEKAGSEANVAKSGDEDFEFALASSSADGHSTEWILDSGCTYHMCPIREWFSSFEELDGGVVLMGNNNACKTQGIGKICLKMHDGTVRELSDVRYVPDMKKNLISLGALESKGLKITMEGGVLKAVHGALVVMKGTRRNNLYFLQGSTVIGGAAVTEAADANSTDTTRLWHMRLGHAGEKALQGLVKQGLLKGARHANWNSVNIVCWVSKLE</sequence>